<reference evidence="2 3" key="1">
    <citation type="submission" date="2019-05" db="EMBL/GenBank/DDBJ databases">
        <title>Another draft genome of Portunus trituberculatus and its Hox gene families provides insights of decapod evolution.</title>
        <authorList>
            <person name="Jeong J.-H."/>
            <person name="Song I."/>
            <person name="Kim S."/>
            <person name="Choi T."/>
            <person name="Kim D."/>
            <person name="Ryu S."/>
            <person name="Kim W."/>
        </authorList>
    </citation>
    <scope>NUCLEOTIDE SEQUENCE [LARGE SCALE GENOMIC DNA]</scope>
    <source>
        <tissue evidence="2">Muscle</tissue>
    </source>
</reference>
<dbReference type="Proteomes" id="UP000324222">
    <property type="component" value="Unassembled WGS sequence"/>
</dbReference>
<comment type="caution">
    <text evidence="2">The sequence shown here is derived from an EMBL/GenBank/DDBJ whole genome shotgun (WGS) entry which is preliminary data.</text>
</comment>
<evidence type="ECO:0000256" key="1">
    <source>
        <dbReference type="SAM" id="MobiDB-lite"/>
    </source>
</evidence>
<dbReference type="AlphaFoldDB" id="A0A5B7DMQ5"/>
<keyword evidence="3" id="KW-1185">Reference proteome</keyword>
<name>A0A5B7DMQ5_PORTR</name>
<gene>
    <name evidence="2" type="ORF">E2C01_015490</name>
</gene>
<evidence type="ECO:0000313" key="3">
    <source>
        <dbReference type="Proteomes" id="UP000324222"/>
    </source>
</evidence>
<sequence length="163" mass="17555">MRRVGEGSKAPCGARSRGAGKRWSSGSRHITHISSATTASCWGKAQEGGGRGRQEGGTTEPHPGHSLDYTRACANTPILFRPILTSCWLTLAHEGAASRPSRHCAHTSSHDRTYRFVPIHDFLLECLKFSDMQPCAMEFLALSPATIMCPAAPHEGTASLRIG</sequence>
<proteinExistence type="predicted"/>
<feature type="region of interest" description="Disordered" evidence="1">
    <location>
        <begin position="1"/>
        <end position="29"/>
    </location>
</feature>
<accession>A0A5B7DMQ5</accession>
<protein>
    <submittedName>
        <fullName evidence="2">Uncharacterized protein</fullName>
    </submittedName>
</protein>
<organism evidence="2 3">
    <name type="scientific">Portunus trituberculatus</name>
    <name type="common">Swimming crab</name>
    <name type="synonym">Neptunus trituberculatus</name>
    <dbReference type="NCBI Taxonomy" id="210409"/>
    <lineage>
        <taxon>Eukaryota</taxon>
        <taxon>Metazoa</taxon>
        <taxon>Ecdysozoa</taxon>
        <taxon>Arthropoda</taxon>
        <taxon>Crustacea</taxon>
        <taxon>Multicrustacea</taxon>
        <taxon>Malacostraca</taxon>
        <taxon>Eumalacostraca</taxon>
        <taxon>Eucarida</taxon>
        <taxon>Decapoda</taxon>
        <taxon>Pleocyemata</taxon>
        <taxon>Brachyura</taxon>
        <taxon>Eubrachyura</taxon>
        <taxon>Portunoidea</taxon>
        <taxon>Portunidae</taxon>
        <taxon>Portuninae</taxon>
        <taxon>Portunus</taxon>
    </lineage>
</organism>
<evidence type="ECO:0000313" key="2">
    <source>
        <dbReference type="EMBL" id="MPC22475.1"/>
    </source>
</evidence>
<feature type="region of interest" description="Disordered" evidence="1">
    <location>
        <begin position="42"/>
        <end position="65"/>
    </location>
</feature>
<dbReference type="EMBL" id="VSRR010001092">
    <property type="protein sequence ID" value="MPC22475.1"/>
    <property type="molecule type" value="Genomic_DNA"/>
</dbReference>